<keyword evidence="2 9" id="KW-0813">Transport</keyword>
<dbReference type="GO" id="GO:0000973">
    <property type="term" value="P:post-transcriptional tethering of RNA polymerase II gene DNA at nuclear periphery"/>
    <property type="evidence" value="ECO:0007669"/>
    <property type="project" value="TreeGrafter"/>
</dbReference>
<dbReference type="Gene3D" id="1.20.190.50">
    <property type="match status" value="1"/>
</dbReference>
<evidence type="ECO:0000256" key="4">
    <source>
        <dbReference type="ARBA" id="ARBA00022927"/>
    </source>
</evidence>
<evidence type="ECO:0000313" key="10">
    <source>
        <dbReference type="EMBL" id="VVC27793.1"/>
    </source>
</evidence>
<keyword evidence="4" id="KW-0653">Protein transport</keyword>
<dbReference type="Proteomes" id="UP000325440">
    <property type="component" value="Unassembled WGS sequence"/>
</dbReference>
<comment type="similarity">
    <text evidence="1 9">Belongs to the nucleoporin Nup84/Nup107 family.</text>
</comment>
<evidence type="ECO:0000256" key="6">
    <source>
        <dbReference type="ARBA" id="ARBA00023132"/>
    </source>
</evidence>
<protein>
    <recommendedName>
        <fullName evidence="9">Nuclear pore complex protein</fullName>
    </recommendedName>
</protein>
<comment type="subunit">
    <text evidence="9">Part of the nuclear pore complex (NPC).</text>
</comment>
<reference evidence="10 11" key="1">
    <citation type="submission" date="2019-08" db="EMBL/GenBank/DDBJ databases">
        <authorList>
            <person name="Alioto T."/>
            <person name="Alioto T."/>
            <person name="Gomez Garrido J."/>
        </authorList>
    </citation>
    <scope>NUCLEOTIDE SEQUENCE [LARGE SCALE GENOMIC DNA]</scope>
</reference>
<keyword evidence="3" id="KW-0509">mRNA transport</keyword>
<evidence type="ECO:0000313" key="11">
    <source>
        <dbReference type="Proteomes" id="UP000325440"/>
    </source>
</evidence>
<dbReference type="GO" id="GO:0017056">
    <property type="term" value="F:structural constituent of nuclear pore"/>
    <property type="evidence" value="ECO:0007669"/>
    <property type="project" value="UniProtKB-UniRule"/>
</dbReference>
<comment type="subcellular location">
    <subcellularLocation>
        <location evidence="9">Nucleus</location>
        <location evidence="9">Nuclear pore complex</location>
    </subcellularLocation>
    <subcellularLocation>
        <location evidence="9">Nucleus membrane</location>
    </subcellularLocation>
</comment>
<dbReference type="EMBL" id="CABPRJ010000476">
    <property type="protein sequence ID" value="VVC27793.1"/>
    <property type="molecule type" value="Genomic_DNA"/>
</dbReference>
<gene>
    <name evidence="10" type="ORF">CINCED_3A002483</name>
</gene>
<dbReference type="GO" id="GO:0006606">
    <property type="term" value="P:protein import into nucleus"/>
    <property type="evidence" value="ECO:0007669"/>
    <property type="project" value="TreeGrafter"/>
</dbReference>
<dbReference type="Gene3D" id="1.10.3450.20">
    <property type="match status" value="1"/>
</dbReference>
<dbReference type="AlphaFoldDB" id="A0A5E4MAD7"/>
<dbReference type="PANTHER" id="PTHR13003:SF2">
    <property type="entry name" value="NUCLEAR PORE COMPLEX PROTEIN NUP107"/>
    <property type="match status" value="1"/>
</dbReference>
<comment type="function">
    <text evidence="9">Functions as a component of the nuclear pore complex (NPC).</text>
</comment>
<evidence type="ECO:0000256" key="2">
    <source>
        <dbReference type="ARBA" id="ARBA00022448"/>
    </source>
</evidence>
<proteinExistence type="inferred from homology"/>
<name>A0A5E4MAD7_9HEMI</name>
<organism evidence="10 11">
    <name type="scientific">Cinara cedri</name>
    <dbReference type="NCBI Taxonomy" id="506608"/>
    <lineage>
        <taxon>Eukaryota</taxon>
        <taxon>Metazoa</taxon>
        <taxon>Ecdysozoa</taxon>
        <taxon>Arthropoda</taxon>
        <taxon>Hexapoda</taxon>
        <taxon>Insecta</taxon>
        <taxon>Pterygota</taxon>
        <taxon>Neoptera</taxon>
        <taxon>Paraneoptera</taxon>
        <taxon>Hemiptera</taxon>
        <taxon>Sternorrhyncha</taxon>
        <taxon>Aphidomorpha</taxon>
        <taxon>Aphidoidea</taxon>
        <taxon>Aphididae</taxon>
        <taxon>Lachninae</taxon>
        <taxon>Cinara</taxon>
    </lineage>
</organism>
<dbReference type="PANTHER" id="PTHR13003">
    <property type="entry name" value="NUP107-RELATED"/>
    <property type="match status" value="1"/>
</dbReference>
<keyword evidence="7 9" id="KW-0472">Membrane</keyword>
<evidence type="ECO:0000256" key="1">
    <source>
        <dbReference type="ARBA" id="ARBA00009510"/>
    </source>
</evidence>
<dbReference type="GO" id="GO:0031080">
    <property type="term" value="C:nuclear pore outer ring"/>
    <property type="evidence" value="ECO:0007669"/>
    <property type="project" value="TreeGrafter"/>
</dbReference>
<dbReference type="FunFam" id="1.10.3450.20:FF:000001">
    <property type="entry name" value="Nuclear pore complex protein"/>
    <property type="match status" value="1"/>
</dbReference>
<evidence type="ECO:0000256" key="8">
    <source>
        <dbReference type="ARBA" id="ARBA00023242"/>
    </source>
</evidence>
<dbReference type="Pfam" id="PF04121">
    <property type="entry name" value="Nup84_Nup100"/>
    <property type="match status" value="1"/>
</dbReference>
<evidence type="ECO:0000256" key="9">
    <source>
        <dbReference type="RuleBase" id="RU365072"/>
    </source>
</evidence>
<evidence type="ECO:0000256" key="3">
    <source>
        <dbReference type="ARBA" id="ARBA00022816"/>
    </source>
</evidence>
<accession>A0A5E4MAD7</accession>
<evidence type="ECO:0000256" key="5">
    <source>
        <dbReference type="ARBA" id="ARBA00023010"/>
    </source>
</evidence>
<evidence type="ECO:0000256" key="7">
    <source>
        <dbReference type="ARBA" id="ARBA00023136"/>
    </source>
</evidence>
<keyword evidence="8 9" id="KW-0539">Nucleus</keyword>
<dbReference type="GO" id="GO:0031965">
    <property type="term" value="C:nuclear membrane"/>
    <property type="evidence" value="ECO:0007669"/>
    <property type="project" value="UniProtKB-SubCell"/>
</dbReference>
<keyword evidence="11" id="KW-1185">Reference proteome</keyword>
<keyword evidence="6 9" id="KW-0906">Nuclear pore complex</keyword>
<keyword evidence="5 9" id="KW-0811">Translocation</keyword>
<dbReference type="GO" id="GO:0006406">
    <property type="term" value="P:mRNA export from nucleus"/>
    <property type="evidence" value="ECO:0007669"/>
    <property type="project" value="TreeGrafter"/>
</dbReference>
<dbReference type="OrthoDB" id="3098at2759"/>
<dbReference type="InterPro" id="IPR007252">
    <property type="entry name" value="Nup84/Nup107"/>
</dbReference>
<sequence length="819" mass="95771">MDDSMKTEMFADLNTSNNESVIDFTDNLTKLKMRKSQFNLSVSLTPGELSAIFDTTTAQPKSNSEIRLHNQFLEVLHTYQISSPLQILEILQYFIDVCMDTLSILKDQHQNVDWLEHELNTWRLLLTLFQVQHLEPEEIHNIISDRDLSDALFQEDQKLKGIQRIVDWLEHCSAESIENEFMKNAKIFSDEEIAWPNTLGQLLKKELIYQSSGTMVTQLDPDAPSRQSRSIHDLDQVDDDRLLQQVFVEIRCGRLEKAQLLCCQYGQFWRSAIMEGWRLYHDPFYRPKEEQSSSDEVLGNPNRDIWKSCAWKISSDPKNSPYWRATIGILCGNIDAVLPVCNRWEDILWAHLHTIVNVTIENHIQTNKTNNFIRLPEKYWEYKMTMNDIITELKSNAKLSVRQEAHKPKRQIQQHFMTNQYRELVNNMVDWAANSESDPQFLRFLAHLILVIRWAGIQHDEQAANSIIQKYIEVLIPMHDPVLVAYYTSQLERTSQVTIYSKFLEKMILPEQRSSGLKAGEDVKLPVEEITKRIVETYRNRFNYTASSTDLFSEITNDDNELISALDWIIYYPSQVEEAFIQINATVRNFIAQGKIQAARLAFNKIQKETMTRLVNNANIDVEKLMKLDMLPISGNTQSHVLEYFAYKCYLDAEEGFAEWFHEYHQTKPIEPVKPLVNTEYSKKLIYEHNMEQYQTALKNWKQNVSSSSQIVVEQLFNLLYFPGGWLVDQKNEDLSRREYFELLRTICIPKIFILLHTILHSAERYTECIKLAGYITDETYKFYQLFTQASLKKLLAKIAESSVCLMESSDQQLDPWGF</sequence>